<dbReference type="EMBL" id="CAMGZC010001904">
    <property type="protein sequence ID" value="CAI0653998.1"/>
    <property type="molecule type" value="Genomic_DNA"/>
</dbReference>
<evidence type="ECO:0000313" key="2">
    <source>
        <dbReference type="Proteomes" id="UP001152533"/>
    </source>
</evidence>
<protein>
    <submittedName>
        <fullName evidence="1">Uncharacterized protein</fullName>
    </submittedName>
</protein>
<sequence>MRPQLTHPTASPAPADGRLKCGILNPKQRLRFSPLQPTNVTRSLAFTKIVCSTAKPHLGSLIARFGPASSESNHFANRRIRPLRADCSVIWTGNWDSGGSLFRHSRTPSLVEIGRLARKEDTFAFLLSFSPRLSSSPHPLLRLYHRRLNW</sequence>
<gene>
    <name evidence="1" type="ORF">CGXH109_LOCUS133550</name>
</gene>
<accession>A0A9W4WFB9</accession>
<evidence type="ECO:0000313" key="1">
    <source>
        <dbReference type="EMBL" id="CAI0653998.1"/>
    </source>
</evidence>
<comment type="caution">
    <text evidence="1">The sequence shown here is derived from an EMBL/GenBank/DDBJ whole genome shotgun (WGS) entry which is preliminary data.</text>
</comment>
<dbReference type="Proteomes" id="UP001152533">
    <property type="component" value="Unassembled WGS sequence"/>
</dbReference>
<dbReference type="AlphaFoldDB" id="A0A9W4WFB9"/>
<name>A0A9W4WFB9_9PEZI</name>
<organism evidence="1 2">
    <name type="scientific">Colletotrichum noveboracense</name>
    <dbReference type="NCBI Taxonomy" id="2664923"/>
    <lineage>
        <taxon>Eukaryota</taxon>
        <taxon>Fungi</taxon>
        <taxon>Dikarya</taxon>
        <taxon>Ascomycota</taxon>
        <taxon>Pezizomycotina</taxon>
        <taxon>Sordariomycetes</taxon>
        <taxon>Hypocreomycetidae</taxon>
        <taxon>Glomerellales</taxon>
        <taxon>Glomerellaceae</taxon>
        <taxon>Colletotrichum</taxon>
        <taxon>Colletotrichum gloeosporioides species complex</taxon>
    </lineage>
</organism>
<reference evidence="1" key="1">
    <citation type="submission" date="2022-08" db="EMBL/GenBank/DDBJ databases">
        <authorList>
            <person name="Giroux E."/>
            <person name="Giroux E."/>
        </authorList>
    </citation>
    <scope>NUCLEOTIDE SEQUENCE</scope>
    <source>
        <strain evidence="1">H1091258</strain>
    </source>
</reference>
<proteinExistence type="predicted"/>
<keyword evidence="2" id="KW-1185">Reference proteome</keyword>